<feature type="compositionally biased region" description="Basic and acidic residues" evidence="1">
    <location>
        <begin position="177"/>
        <end position="201"/>
    </location>
</feature>
<comment type="caution">
    <text evidence="3">The sequence shown here is derived from an EMBL/GenBank/DDBJ whole genome shotgun (WGS) entry which is preliminary data.</text>
</comment>
<name>A0A2W5B3W0_9CORY</name>
<evidence type="ECO:0000313" key="4">
    <source>
        <dbReference type="Proteomes" id="UP000249451"/>
    </source>
</evidence>
<dbReference type="Proteomes" id="UP000249451">
    <property type="component" value="Unassembled WGS sequence"/>
</dbReference>
<feature type="chain" id="PRO_5039040548" evidence="2">
    <location>
        <begin position="32"/>
        <end position="218"/>
    </location>
</feature>
<dbReference type="Gene3D" id="2.60.40.1890">
    <property type="entry name" value="PCu(A)C copper chaperone"/>
    <property type="match status" value="1"/>
</dbReference>
<dbReference type="AlphaFoldDB" id="A0A2W5B3W0"/>
<proteinExistence type="predicted"/>
<dbReference type="InterPro" id="IPR007410">
    <property type="entry name" value="LpqE-like"/>
</dbReference>
<reference evidence="3 4" key="1">
    <citation type="submission" date="2017-11" db="EMBL/GenBank/DDBJ databases">
        <title>Infants hospitalized years apart are colonized by the same room-sourced microbial strains.</title>
        <authorList>
            <person name="Brooks B."/>
            <person name="Olm M.R."/>
            <person name="Firek B.A."/>
            <person name="Baker R."/>
            <person name="Thomas B.C."/>
            <person name="Morowitz M.J."/>
            <person name="Banfield J.F."/>
        </authorList>
    </citation>
    <scope>NUCLEOTIDE SEQUENCE [LARGE SCALE GENOMIC DNA]</scope>
    <source>
        <strain evidence="3">S2_012_000_R3_87</strain>
    </source>
</reference>
<gene>
    <name evidence="3" type="ORF">DI609_06285</name>
</gene>
<evidence type="ECO:0000313" key="3">
    <source>
        <dbReference type="EMBL" id="PZP00464.1"/>
    </source>
</evidence>
<dbReference type="PANTHER" id="PTHR36302:SF1">
    <property type="entry name" value="COPPER CHAPERONE PCU(A)C"/>
    <property type="match status" value="1"/>
</dbReference>
<dbReference type="EMBL" id="QFNY01000128">
    <property type="protein sequence ID" value="PZP00464.1"/>
    <property type="molecule type" value="Genomic_DNA"/>
</dbReference>
<sequence>MNTTVGHSVRRPKSLRATAVALMGVTALGLAACSPSEEKPSEQTASESQTAENAAEGLTFEEAYVGAKGTDKDMTAVFGKLVNNTDKEIHIVSASGSLDAKYELHEVVDGVMQENPDGLSIPAGGELELKPGGDHIMIMDYSEEIAAGDDITVTLKAEDGTEYELKDIPARVQQSSHEHYGDAHGEHGGHAGMEGHDEHGGDGAGMDGEEEHAEHGEH</sequence>
<dbReference type="SUPFAM" id="SSF110087">
    <property type="entry name" value="DR1885-like metal-binding protein"/>
    <property type="match status" value="1"/>
</dbReference>
<dbReference type="InterPro" id="IPR058248">
    <property type="entry name" value="Lxx211020-like"/>
</dbReference>
<keyword evidence="2" id="KW-0732">Signal</keyword>
<dbReference type="Pfam" id="PF04314">
    <property type="entry name" value="PCuAC"/>
    <property type="match status" value="1"/>
</dbReference>
<accession>A0A2W5B3W0</accession>
<feature type="region of interest" description="Disordered" evidence="1">
    <location>
        <begin position="34"/>
        <end position="54"/>
    </location>
</feature>
<dbReference type="PANTHER" id="PTHR36302">
    <property type="entry name" value="BLR7088 PROTEIN"/>
    <property type="match status" value="1"/>
</dbReference>
<feature type="region of interest" description="Disordered" evidence="1">
    <location>
        <begin position="177"/>
        <end position="218"/>
    </location>
</feature>
<feature type="compositionally biased region" description="Polar residues" evidence="1">
    <location>
        <begin position="42"/>
        <end position="52"/>
    </location>
</feature>
<dbReference type="InterPro" id="IPR036182">
    <property type="entry name" value="PCuAC_sf"/>
</dbReference>
<protein>
    <submittedName>
        <fullName evidence="3">Copper chaperone PCu(A)C</fullName>
    </submittedName>
</protein>
<evidence type="ECO:0000256" key="2">
    <source>
        <dbReference type="SAM" id="SignalP"/>
    </source>
</evidence>
<feature type="signal peptide" evidence="2">
    <location>
        <begin position="1"/>
        <end position="31"/>
    </location>
</feature>
<organism evidence="3 4">
    <name type="scientific">Corynebacterium urealyticum</name>
    <dbReference type="NCBI Taxonomy" id="43771"/>
    <lineage>
        <taxon>Bacteria</taxon>
        <taxon>Bacillati</taxon>
        <taxon>Actinomycetota</taxon>
        <taxon>Actinomycetes</taxon>
        <taxon>Mycobacteriales</taxon>
        <taxon>Corynebacteriaceae</taxon>
        <taxon>Corynebacterium</taxon>
    </lineage>
</organism>
<evidence type="ECO:0000256" key="1">
    <source>
        <dbReference type="SAM" id="MobiDB-lite"/>
    </source>
</evidence>